<feature type="signal peptide" evidence="1">
    <location>
        <begin position="1"/>
        <end position="21"/>
    </location>
</feature>
<dbReference type="SUPFAM" id="SSF56925">
    <property type="entry name" value="OMPA-like"/>
    <property type="match status" value="1"/>
</dbReference>
<dbReference type="InterPro" id="IPR011250">
    <property type="entry name" value="OMP/PagP_B-barrel"/>
</dbReference>
<proteinExistence type="predicted"/>
<dbReference type="Proteomes" id="UP001319827">
    <property type="component" value="Chromosome"/>
</dbReference>
<keyword evidence="1" id="KW-0732">Signal</keyword>
<feature type="chain" id="PRO_5047158648" description="Acyloxyacyl hydrolase" evidence="1">
    <location>
        <begin position="22"/>
        <end position="185"/>
    </location>
</feature>
<dbReference type="Gene3D" id="2.40.160.20">
    <property type="match status" value="1"/>
</dbReference>
<evidence type="ECO:0008006" key="4">
    <source>
        <dbReference type="Google" id="ProtNLM"/>
    </source>
</evidence>
<gene>
    <name evidence="2" type="ORF">DESUT3_02710</name>
</gene>
<dbReference type="Pfam" id="PF09411">
    <property type="entry name" value="PagL"/>
    <property type="match status" value="1"/>
</dbReference>
<accession>A0ABM8HNS0</accession>
<reference evidence="2 3" key="2">
    <citation type="journal article" date="2021" name="Int. J. Syst. Evol. Microbiol.">
        <title>Isolation and Polyphasic Characterization of Desulfuromonas versatilis sp. Nov., an Electrogenic Bacteria Capable of Versatile Metabolism Isolated from a Graphene Oxide-Reducing Enrichment Culture.</title>
        <authorList>
            <person name="Xie L."/>
            <person name="Yoshida N."/>
            <person name="Ishii S."/>
            <person name="Meng L."/>
        </authorList>
    </citation>
    <scope>NUCLEOTIDE SEQUENCE [LARGE SCALE GENOMIC DNA]</scope>
    <source>
        <strain evidence="2 3">NIT-T3</strain>
    </source>
</reference>
<dbReference type="RefSeq" id="WP_221250683.1">
    <property type="nucleotide sequence ID" value="NZ_AP024355.1"/>
</dbReference>
<evidence type="ECO:0000256" key="1">
    <source>
        <dbReference type="SAM" id="SignalP"/>
    </source>
</evidence>
<name>A0ABM8HNS0_9BACT</name>
<protein>
    <recommendedName>
        <fullName evidence="4">Acyloxyacyl hydrolase</fullName>
    </recommendedName>
</protein>
<sequence length="185" mass="20281">MRRLFVWLLPLLLLPTLACGAQQTVATRYGLGGTLGVVYDPGADIEFVQLNGFALFDYDAIWPHRAPEPLRFKLEGNLGATTSPRTRALVSANMLALYFLDGFRGATFRPYAEAGIGLIYSDFRVKGQGLRVNFNPQAGLGAELDWGSGPPGYVAVRLHHVSNGGLHEDNRGLNSVLLQFGWFFP</sequence>
<evidence type="ECO:0000313" key="2">
    <source>
        <dbReference type="EMBL" id="BCR03202.1"/>
    </source>
</evidence>
<organism evidence="2 3">
    <name type="scientific">Desulfuromonas versatilis</name>
    <dbReference type="NCBI Taxonomy" id="2802975"/>
    <lineage>
        <taxon>Bacteria</taxon>
        <taxon>Pseudomonadati</taxon>
        <taxon>Thermodesulfobacteriota</taxon>
        <taxon>Desulfuromonadia</taxon>
        <taxon>Desulfuromonadales</taxon>
        <taxon>Desulfuromonadaceae</taxon>
        <taxon>Desulfuromonas</taxon>
    </lineage>
</organism>
<dbReference type="InterPro" id="IPR018550">
    <property type="entry name" value="Lipid-A_deacylase-rel"/>
</dbReference>
<evidence type="ECO:0000313" key="3">
    <source>
        <dbReference type="Proteomes" id="UP001319827"/>
    </source>
</evidence>
<dbReference type="EMBL" id="AP024355">
    <property type="protein sequence ID" value="BCR03202.1"/>
    <property type="molecule type" value="Genomic_DNA"/>
</dbReference>
<keyword evidence="3" id="KW-1185">Reference proteome</keyword>
<reference evidence="2 3" key="1">
    <citation type="journal article" date="2016" name="C (Basel)">
        <title>Selective Growth of and Electricity Production by Marine Exoelectrogenic Bacteria in Self-Aggregated Hydrogel of Microbially Reduced Graphene Oxide.</title>
        <authorList>
            <person name="Yoshida N."/>
            <person name="Goto Y."/>
            <person name="Miyata Y."/>
        </authorList>
    </citation>
    <scope>NUCLEOTIDE SEQUENCE [LARGE SCALE GENOMIC DNA]</scope>
    <source>
        <strain evidence="2 3">NIT-T3</strain>
    </source>
</reference>